<dbReference type="InterPro" id="IPR001525">
    <property type="entry name" value="C5_MeTfrase"/>
</dbReference>
<gene>
    <name evidence="3" type="ORF">MNEG_5278</name>
</gene>
<evidence type="ECO:0000313" key="3">
    <source>
        <dbReference type="EMBL" id="KIZ02691.1"/>
    </source>
</evidence>
<dbReference type="KEGG" id="mng:MNEG_5278"/>
<dbReference type="Pfam" id="PF00145">
    <property type="entry name" value="DNA_methylase"/>
    <property type="match status" value="1"/>
</dbReference>
<sequence length="226" mass="25187">MSSVLKVLELFSGTGSISHWAASQNATQSAVRYEVTSLDIRGVGRFNPTHMTDILQFDYRAAWQPGAFDWVHASPPCTMYSRARTTGGPRDLEGADRLVQRGLDIIDYLQPRLWTLENPQGLLMHRPLMQPLQPNMRVVDYCQYGSPWRKRTCIWTNAGGFEPLRCNPRTCASCKDGMHIVRLSNSWPKDEALAAQYRQHKASSRWSKGALPPALLDALASGAAGA</sequence>
<dbReference type="Gene3D" id="3.40.50.150">
    <property type="entry name" value="Vaccinia Virus protein VP39"/>
    <property type="match status" value="1"/>
</dbReference>
<dbReference type="OrthoDB" id="406014at2759"/>
<evidence type="ECO:0008006" key="5">
    <source>
        <dbReference type="Google" id="ProtNLM"/>
    </source>
</evidence>
<keyword evidence="4" id="KW-1185">Reference proteome</keyword>
<dbReference type="EMBL" id="KK100996">
    <property type="protein sequence ID" value="KIZ02691.1"/>
    <property type="molecule type" value="Genomic_DNA"/>
</dbReference>
<dbReference type="RefSeq" id="XP_013901710.1">
    <property type="nucleotide sequence ID" value="XM_014046256.1"/>
</dbReference>
<dbReference type="InterPro" id="IPR029063">
    <property type="entry name" value="SAM-dependent_MTases_sf"/>
</dbReference>
<keyword evidence="2" id="KW-0808">Transferase</keyword>
<dbReference type="SUPFAM" id="SSF53335">
    <property type="entry name" value="S-adenosyl-L-methionine-dependent methyltransferases"/>
    <property type="match status" value="1"/>
</dbReference>
<dbReference type="GO" id="GO:0032259">
    <property type="term" value="P:methylation"/>
    <property type="evidence" value="ECO:0007669"/>
    <property type="project" value="UniProtKB-KW"/>
</dbReference>
<dbReference type="GO" id="GO:0008168">
    <property type="term" value="F:methyltransferase activity"/>
    <property type="evidence" value="ECO:0007669"/>
    <property type="project" value="UniProtKB-KW"/>
</dbReference>
<evidence type="ECO:0000256" key="2">
    <source>
        <dbReference type="ARBA" id="ARBA00022679"/>
    </source>
</evidence>
<accession>A0A0D2NB27</accession>
<dbReference type="GeneID" id="25738155"/>
<organism evidence="3 4">
    <name type="scientific">Monoraphidium neglectum</name>
    <dbReference type="NCBI Taxonomy" id="145388"/>
    <lineage>
        <taxon>Eukaryota</taxon>
        <taxon>Viridiplantae</taxon>
        <taxon>Chlorophyta</taxon>
        <taxon>core chlorophytes</taxon>
        <taxon>Chlorophyceae</taxon>
        <taxon>CS clade</taxon>
        <taxon>Sphaeropleales</taxon>
        <taxon>Selenastraceae</taxon>
        <taxon>Monoraphidium</taxon>
    </lineage>
</organism>
<dbReference type="AlphaFoldDB" id="A0A0D2NB27"/>
<evidence type="ECO:0000256" key="1">
    <source>
        <dbReference type="ARBA" id="ARBA00022603"/>
    </source>
</evidence>
<proteinExistence type="predicted"/>
<reference evidence="3 4" key="1">
    <citation type="journal article" date="2013" name="BMC Genomics">
        <title>Reconstruction of the lipid metabolism for the microalga Monoraphidium neglectum from its genome sequence reveals characteristics suitable for biofuel production.</title>
        <authorList>
            <person name="Bogen C."/>
            <person name="Al-Dilaimi A."/>
            <person name="Albersmeier A."/>
            <person name="Wichmann J."/>
            <person name="Grundmann M."/>
            <person name="Rupp O."/>
            <person name="Lauersen K.J."/>
            <person name="Blifernez-Klassen O."/>
            <person name="Kalinowski J."/>
            <person name="Goesmann A."/>
            <person name="Mussgnug J.H."/>
            <person name="Kruse O."/>
        </authorList>
    </citation>
    <scope>NUCLEOTIDE SEQUENCE [LARGE SCALE GENOMIC DNA]</scope>
    <source>
        <strain evidence="3 4">SAG 48.87</strain>
    </source>
</reference>
<name>A0A0D2NB27_9CHLO</name>
<protein>
    <recommendedName>
        <fullName evidence="5">DNA (cytosine-5-)-methyltransferase</fullName>
    </recommendedName>
</protein>
<evidence type="ECO:0000313" key="4">
    <source>
        <dbReference type="Proteomes" id="UP000054498"/>
    </source>
</evidence>
<dbReference type="Proteomes" id="UP000054498">
    <property type="component" value="Unassembled WGS sequence"/>
</dbReference>
<keyword evidence="1" id="KW-0489">Methyltransferase</keyword>